<feature type="signal peptide" evidence="1">
    <location>
        <begin position="1"/>
        <end position="21"/>
    </location>
</feature>
<dbReference type="EMBL" id="BSVA01000001">
    <property type="protein sequence ID" value="GMA90908.1"/>
    <property type="molecule type" value="Genomic_DNA"/>
</dbReference>
<dbReference type="Proteomes" id="UP001157069">
    <property type="component" value="Unassembled WGS sequence"/>
</dbReference>
<proteinExistence type="predicted"/>
<reference evidence="3" key="1">
    <citation type="journal article" date="2019" name="Int. J. Syst. Evol. Microbiol.">
        <title>The Global Catalogue of Microorganisms (GCM) 10K type strain sequencing project: providing services to taxonomists for standard genome sequencing and annotation.</title>
        <authorList>
            <consortium name="The Broad Institute Genomics Platform"/>
            <consortium name="The Broad Institute Genome Sequencing Center for Infectious Disease"/>
            <person name="Wu L."/>
            <person name="Ma J."/>
        </authorList>
    </citation>
    <scope>NUCLEOTIDE SEQUENCE [LARGE SCALE GENOMIC DNA]</scope>
    <source>
        <strain evidence="3">NBRC 108755</strain>
    </source>
</reference>
<comment type="caution">
    <text evidence="2">The sequence shown here is derived from an EMBL/GenBank/DDBJ whole genome shotgun (WGS) entry which is preliminary data.</text>
</comment>
<feature type="chain" id="PRO_5045630961" evidence="1">
    <location>
        <begin position="22"/>
        <end position="345"/>
    </location>
</feature>
<accession>A0ABQ6JRZ5</accession>
<keyword evidence="3" id="KW-1185">Reference proteome</keyword>
<keyword evidence="1" id="KW-0732">Signal</keyword>
<evidence type="ECO:0000256" key="1">
    <source>
        <dbReference type="SAM" id="SignalP"/>
    </source>
</evidence>
<evidence type="ECO:0000313" key="2">
    <source>
        <dbReference type="EMBL" id="GMA90908.1"/>
    </source>
</evidence>
<name>A0ABQ6JRZ5_9MICO</name>
<organism evidence="2 3">
    <name type="scientific">Homoserinibacter gongjuensis</name>
    <dbReference type="NCBI Taxonomy" id="1162968"/>
    <lineage>
        <taxon>Bacteria</taxon>
        <taxon>Bacillati</taxon>
        <taxon>Actinomycetota</taxon>
        <taxon>Actinomycetes</taxon>
        <taxon>Micrococcales</taxon>
        <taxon>Microbacteriaceae</taxon>
        <taxon>Homoserinibacter</taxon>
    </lineage>
</organism>
<gene>
    <name evidence="2" type="ORF">GCM10025869_14370</name>
</gene>
<sequence>MVAAVAGVAALGMLLTGCSFAEQYQQVVDDISHTQQLQADFDRLVGDIREQDGVESVSADSALAFAPRSASIAVRMRAESSPAQWRAVADSVMVAAAAELAEVEFEVAQQTDALHLEYPAAVVAGLEVEAEVELAARLEEAIGPGLEVHLIRAAPSWSRVIGAIDRADTSVTHALVANTDAVRAAVASAPELTTQWLLPGLSFMGGLPPDAVLALVGQSDLALPPNILPGDDDSGLELPDEAVWFGYHLNDAAESVVIGALFSHADTPSEAEGWARFLQLVSTAVSTVDGVLIVNVQWATSGGIVSRTTCVDGIPTATAGDDALLDSLASGGLEITGMIAGYCAT</sequence>
<protein>
    <submittedName>
        <fullName evidence="2">Uncharacterized protein</fullName>
    </submittedName>
</protein>
<evidence type="ECO:0000313" key="3">
    <source>
        <dbReference type="Proteomes" id="UP001157069"/>
    </source>
</evidence>